<feature type="domain" description="DUF6534" evidence="1">
    <location>
        <begin position="1"/>
        <end position="59"/>
    </location>
</feature>
<evidence type="ECO:0000313" key="3">
    <source>
        <dbReference type="Proteomes" id="UP000054144"/>
    </source>
</evidence>
<dbReference type="OrthoDB" id="2884999at2759"/>
<dbReference type="EMBL" id="KN881627">
    <property type="protein sequence ID" value="KIY53275.1"/>
    <property type="molecule type" value="Genomic_DNA"/>
</dbReference>
<evidence type="ECO:0000313" key="2">
    <source>
        <dbReference type="EMBL" id="KIY53275.1"/>
    </source>
</evidence>
<name>A0A0D7AN43_9AGAR</name>
<gene>
    <name evidence="2" type="ORF">FISHEDRAFT_69127</name>
</gene>
<organism evidence="2 3">
    <name type="scientific">Fistulina hepatica ATCC 64428</name>
    <dbReference type="NCBI Taxonomy" id="1128425"/>
    <lineage>
        <taxon>Eukaryota</taxon>
        <taxon>Fungi</taxon>
        <taxon>Dikarya</taxon>
        <taxon>Basidiomycota</taxon>
        <taxon>Agaricomycotina</taxon>
        <taxon>Agaricomycetes</taxon>
        <taxon>Agaricomycetidae</taxon>
        <taxon>Agaricales</taxon>
        <taxon>Fistulinaceae</taxon>
        <taxon>Fistulina</taxon>
    </lineage>
</organism>
<evidence type="ECO:0000259" key="1">
    <source>
        <dbReference type="Pfam" id="PF20152"/>
    </source>
</evidence>
<sequence length="193" mass="21579">MLGRLLIMSVNTETWTALCAVCAIILYKASSDTIVYIVFDISLSPLYANTLLMNLNARNFVRDGDTIVNQTHLSFIQSVSTRTARNRQLLEPFKARSGMQVCPCFAVFLRGLRILLCWMDWRISRSLNRTSSASLLLQSGFLLCILDICFESAHSGCTMRLVARIVSVDVESSMGMPADLNMADTEKDHSRTV</sequence>
<proteinExistence type="predicted"/>
<dbReference type="Proteomes" id="UP000054144">
    <property type="component" value="Unassembled WGS sequence"/>
</dbReference>
<dbReference type="AlphaFoldDB" id="A0A0D7AN43"/>
<dbReference type="InterPro" id="IPR045339">
    <property type="entry name" value="DUF6534"/>
</dbReference>
<accession>A0A0D7AN43</accession>
<keyword evidence="3" id="KW-1185">Reference proteome</keyword>
<protein>
    <recommendedName>
        <fullName evidence="1">DUF6534 domain-containing protein</fullName>
    </recommendedName>
</protein>
<dbReference type="Pfam" id="PF20152">
    <property type="entry name" value="DUF6534"/>
    <property type="match status" value="1"/>
</dbReference>
<reference evidence="2 3" key="1">
    <citation type="journal article" date="2015" name="Fungal Genet. Biol.">
        <title>Evolution of novel wood decay mechanisms in Agaricales revealed by the genome sequences of Fistulina hepatica and Cylindrobasidium torrendii.</title>
        <authorList>
            <person name="Floudas D."/>
            <person name="Held B.W."/>
            <person name="Riley R."/>
            <person name="Nagy L.G."/>
            <person name="Koehler G."/>
            <person name="Ransdell A.S."/>
            <person name="Younus H."/>
            <person name="Chow J."/>
            <person name="Chiniquy J."/>
            <person name="Lipzen A."/>
            <person name="Tritt A."/>
            <person name="Sun H."/>
            <person name="Haridas S."/>
            <person name="LaButti K."/>
            <person name="Ohm R.A."/>
            <person name="Kues U."/>
            <person name="Blanchette R.A."/>
            <person name="Grigoriev I.V."/>
            <person name="Minto R.E."/>
            <person name="Hibbett D.S."/>
        </authorList>
    </citation>
    <scope>NUCLEOTIDE SEQUENCE [LARGE SCALE GENOMIC DNA]</scope>
    <source>
        <strain evidence="2 3">ATCC 64428</strain>
    </source>
</reference>